<keyword evidence="6" id="KW-1185">Reference proteome</keyword>
<dbReference type="Pfam" id="PF04149">
    <property type="entry name" value="DUF397"/>
    <property type="match status" value="1"/>
</dbReference>
<evidence type="ECO:0000256" key="1">
    <source>
        <dbReference type="SAM" id="MobiDB-lite"/>
    </source>
</evidence>
<sequence>MSTPDLSTAKWFKSSRSGNNGDCVEMAHGDTWAALRDSKNPDGPALVFDRKAVTAFLEGVKRGEFDPR</sequence>
<dbReference type="AlphaFoldDB" id="A0A132MS28"/>
<gene>
    <name evidence="3" type="ORF">LI90_1718</name>
    <name evidence="4" type="ORF">TH66_03585</name>
    <name evidence="5" type="ORF">TR74_16035</name>
</gene>
<dbReference type="InterPro" id="IPR007278">
    <property type="entry name" value="DUF397"/>
</dbReference>
<protein>
    <recommendedName>
        <fullName evidence="2">DUF397 domain-containing protein</fullName>
    </recommendedName>
</protein>
<name>A0A132MS28_9ACTN</name>
<reference evidence="3" key="3">
    <citation type="submission" date="2015-04" db="EMBL/GenBank/DDBJ databases">
        <title>Physiological reanalysis, assessment of diazotrophy, and genome sequences of multiple isolates of Streptomyces thermoautotrophicus.</title>
        <authorList>
            <person name="MacKellar D.C."/>
            <person name="Lieber L."/>
            <person name="Norman J."/>
            <person name="Bolger A."/>
            <person name="Tobin C."/>
            <person name="Murray J.W."/>
            <person name="Woodward J."/>
            <person name="Friesen M."/>
            <person name="Prell J."/>
        </authorList>
    </citation>
    <scope>NUCLEOTIDE SEQUENCE [LARGE SCALE GENOMIC DNA]</scope>
    <source>
        <strain evidence="3">H1</strain>
    </source>
</reference>
<reference evidence="6" key="4">
    <citation type="submission" date="2015-04" db="EMBL/GenBank/DDBJ databases">
        <title>Physiological reanalysis, assessment of diazotrophy, and genome sequences of multiple isolates of Streptomyces thermoautotrophicus.</title>
        <authorList>
            <person name="MacKellar D.C."/>
            <person name="Lieber L."/>
            <person name="Norman J."/>
            <person name="Bolger A."/>
            <person name="Tobin C."/>
            <person name="Murray J.W."/>
            <person name="Chang R."/>
            <person name="Ford T."/>
            <person name="Nguyen P.Q."/>
            <person name="Woodward J."/>
            <person name="Permingeat H."/>
            <person name="Joshi N.S."/>
            <person name="Silver P.A."/>
            <person name="Usadel B."/>
            <person name="Rutherford A.W."/>
            <person name="Friesen M."/>
            <person name="Prell J."/>
        </authorList>
    </citation>
    <scope>NUCLEOTIDE SEQUENCE [LARGE SCALE GENOMIC DNA]</scope>
    <source>
        <strain evidence="6">H1</strain>
    </source>
</reference>
<dbReference type="PATRIC" id="fig|1469144.10.peg.1865"/>
<feature type="region of interest" description="Disordered" evidence="1">
    <location>
        <begin position="1"/>
        <end position="20"/>
    </location>
</feature>
<dbReference type="RefSeq" id="WP_066886371.1">
    <property type="nucleotide sequence ID" value="NZ_JYIJ01000012.1"/>
</dbReference>
<dbReference type="STRING" id="1469144.LI90_1718"/>
<evidence type="ECO:0000313" key="7">
    <source>
        <dbReference type="Proteomes" id="UP000070598"/>
    </source>
</evidence>
<dbReference type="EMBL" id="JYIJ01000012">
    <property type="protein sequence ID" value="KWX05323.1"/>
    <property type="molecule type" value="Genomic_DNA"/>
</dbReference>
<evidence type="ECO:0000313" key="6">
    <source>
        <dbReference type="Proteomes" id="UP000070188"/>
    </source>
</evidence>
<reference evidence="7" key="2">
    <citation type="submission" date="2015-02" db="EMBL/GenBank/DDBJ databases">
        <title>Physiological reanalysis, assessment of diazotrophy, and genome sequences of multiple isolates of Streptomyces thermoautotrophicus.</title>
        <authorList>
            <person name="MacKellar D.C."/>
            <person name="Lieber L."/>
            <person name="Norman J."/>
            <person name="Bolger A."/>
            <person name="Tobin C."/>
            <person name="Murray J.W."/>
            <person name="Friesen M."/>
            <person name="Prell J."/>
        </authorList>
    </citation>
    <scope>NUCLEOTIDE SEQUENCE [LARGE SCALE GENOMIC DNA]</scope>
    <source>
        <strain evidence="7">UBT1</strain>
    </source>
</reference>
<dbReference type="EMBL" id="JYIK01001002">
    <property type="protein sequence ID" value="KWX08206.1"/>
    <property type="molecule type" value="Genomic_DNA"/>
</dbReference>
<comment type="caution">
    <text evidence="3">The sequence shown here is derived from an EMBL/GenBank/DDBJ whole genome shotgun (WGS) entry which is preliminary data.</text>
</comment>
<dbReference type="Proteomes" id="UP000070659">
    <property type="component" value="Unassembled WGS sequence"/>
</dbReference>
<organism evidence="3 6">
    <name type="scientific">Carbonactinospora thermoautotrophica</name>
    <dbReference type="NCBI Taxonomy" id="1469144"/>
    <lineage>
        <taxon>Bacteria</taxon>
        <taxon>Bacillati</taxon>
        <taxon>Actinomycetota</taxon>
        <taxon>Actinomycetes</taxon>
        <taxon>Kitasatosporales</taxon>
        <taxon>Carbonactinosporaceae</taxon>
        <taxon>Carbonactinospora</taxon>
    </lineage>
</organism>
<proteinExistence type="predicted"/>
<dbReference type="EMBL" id="LAXD01000001">
    <property type="protein sequence ID" value="KWX00695.1"/>
    <property type="molecule type" value="Genomic_DNA"/>
</dbReference>
<accession>A0A132MS28</accession>
<reference evidence="4 8" key="1">
    <citation type="submission" date="2015-02" db="EMBL/GenBank/DDBJ databases">
        <title>Physiological reanalysis, assessment of diazotrophy, and genome sequences of multiple isolates of Streptomyces thermoautotrophicus.</title>
        <authorList>
            <person name="MacKellar D.C."/>
            <person name="Lieber L."/>
            <person name="Norman J."/>
            <person name="Bolger A."/>
            <person name="Tobin C."/>
            <person name="Murray J.W."/>
            <person name="Prell J."/>
        </authorList>
    </citation>
    <scope>NUCLEOTIDE SEQUENCE [LARGE SCALE GENOMIC DNA]</scope>
    <source>
        <strain evidence="4 8">UBT1</strain>
    </source>
</reference>
<dbReference type="Proteomes" id="UP000070598">
    <property type="component" value="Unassembled WGS sequence"/>
</dbReference>
<evidence type="ECO:0000313" key="4">
    <source>
        <dbReference type="EMBL" id="KWX05323.1"/>
    </source>
</evidence>
<dbReference type="OrthoDB" id="4558943at2"/>
<evidence type="ECO:0000313" key="5">
    <source>
        <dbReference type="EMBL" id="KWX08206.1"/>
    </source>
</evidence>
<dbReference type="Proteomes" id="UP000070188">
    <property type="component" value="Unassembled WGS sequence"/>
</dbReference>
<evidence type="ECO:0000313" key="3">
    <source>
        <dbReference type="EMBL" id="KWX00695.1"/>
    </source>
</evidence>
<evidence type="ECO:0000259" key="2">
    <source>
        <dbReference type="Pfam" id="PF04149"/>
    </source>
</evidence>
<feature type="domain" description="DUF397" evidence="2">
    <location>
        <begin position="9"/>
        <end position="61"/>
    </location>
</feature>
<evidence type="ECO:0000313" key="8">
    <source>
        <dbReference type="Proteomes" id="UP000070659"/>
    </source>
</evidence>